<evidence type="ECO:0000256" key="7">
    <source>
        <dbReference type="ARBA" id="ARBA00022737"/>
    </source>
</evidence>
<keyword evidence="20" id="KW-1185">Reference proteome</keyword>
<organism evidence="19 20">
    <name type="scientific">Oncorhynchus kisutch</name>
    <name type="common">Coho salmon</name>
    <name type="synonym">Salmo kisutch</name>
    <dbReference type="NCBI Taxonomy" id="8019"/>
    <lineage>
        <taxon>Eukaryota</taxon>
        <taxon>Metazoa</taxon>
        <taxon>Chordata</taxon>
        <taxon>Craniata</taxon>
        <taxon>Vertebrata</taxon>
        <taxon>Euteleostomi</taxon>
        <taxon>Actinopterygii</taxon>
        <taxon>Neopterygii</taxon>
        <taxon>Teleostei</taxon>
        <taxon>Protacanthopterygii</taxon>
        <taxon>Salmoniformes</taxon>
        <taxon>Salmonidae</taxon>
        <taxon>Salmoninae</taxon>
        <taxon>Oncorhynchus</taxon>
    </lineage>
</organism>
<dbReference type="Proteomes" id="UP000694557">
    <property type="component" value="Unassembled WGS sequence"/>
</dbReference>
<proteinExistence type="inferred from homology"/>
<keyword evidence="7" id="KW-0677">Repeat</keyword>
<dbReference type="SUPFAM" id="SSF52540">
    <property type="entry name" value="P-loop containing nucleoside triphosphate hydrolases"/>
    <property type="match status" value="1"/>
</dbReference>
<evidence type="ECO:0000256" key="8">
    <source>
        <dbReference type="ARBA" id="ARBA00022741"/>
    </source>
</evidence>
<keyword evidence="17" id="KW-1133">Transmembrane helix</keyword>
<dbReference type="GO" id="GO:0005783">
    <property type="term" value="C:endoplasmic reticulum"/>
    <property type="evidence" value="ECO:0007669"/>
    <property type="project" value="UniProtKB-SubCell"/>
</dbReference>
<evidence type="ECO:0000256" key="6">
    <source>
        <dbReference type="ARBA" id="ARBA00022490"/>
    </source>
</evidence>
<dbReference type="GO" id="GO:0005794">
    <property type="term" value="C:Golgi apparatus"/>
    <property type="evidence" value="ECO:0007669"/>
    <property type="project" value="UniProtKB-SubCell"/>
</dbReference>
<evidence type="ECO:0000256" key="14">
    <source>
        <dbReference type="ARBA" id="ARBA00073539"/>
    </source>
</evidence>
<dbReference type="GO" id="GO:0005525">
    <property type="term" value="F:GTP binding"/>
    <property type="evidence" value="ECO:0007669"/>
    <property type="project" value="UniProtKB-KW"/>
</dbReference>
<dbReference type="Pfam" id="PF04548">
    <property type="entry name" value="AIG1"/>
    <property type="match status" value="1"/>
</dbReference>
<dbReference type="InterPro" id="IPR045058">
    <property type="entry name" value="GIMA/IAN/Toc"/>
</dbReference>
<evidence type="ECO:0000256" key="5">
    <source>
        <dbReference type="ARBA" id="ARBA00008535"/>
    </source>
</evidence>
<keyword evidence="17" id="KW-0472">Membrane</keyword>
<evidence type="ECO:0000313" key="20">
    <source>
        <dbReference type="Proteomes" id="UP000694557"/>
    </source>
</evidence>
<evidence type="ECO:0000256" key="1">
    <source>
        <dbReference type="ARBA" id="ARBA00004173"/>
    </source>
</evidence>
<dbReference type="PANTHER" id="PTHR10903">
    <property type="entry name" value="GTPASE, IMAP FAMILY MEMBER-RELATED"/>
    <property type="match status" value="1"/>
</dbReference>
<evidence type="ECO:0000256" key="17">
    <source>
        <dbReference type="SAM" id="Phobius"/>
    </source>
</evidence>
<dbReference type="InterPro" id="IPR027417">
    <property type="entry name" value="P-loop_NTPase"/>
</dbReference>
<comment type="function">
    <text evidence="13">Exerts an anti-apoptotic effect in the immune system and is involved in responses to infections.</text>
</comment>
<dbReference type="PROSITE" id="PS51720">
    <property type="entry name" value="G_AIG1"/>
    <property type="match status" value="1"/>
</dbReference>
<dbReference type="GeneTree" id="ENSGT01140000282522"/>
<evidence type="ECO:0000313" key="19">
    <source>
        <dbReference type="Ensembl" id="ENSOKIP00005092658.1"/>
    </source>
</evidence>
<evidence type="ECO:0000256" key="13">
    <source>
        <dbReference type="ARBA" id="ARBA00056809"/>
    </source>
</evidence>
<keyword evidence="17" id="KW-0812">Transmembrane</keyword>
<dbReference type="InterPro" id="IPR006703">
    <property type="entry name" value="G_AIG1"/>
</dbReference>
<keyword evidence="12" id="KW-0342">GTP-binding</keyword>
<evidence type="ECO:0000256" key="10">
    <source>
        <dbReference type="ARBA" id="ARBA00023034"/>
    </source>
</evidence>
<keyword evidence="8" id="KW-0547">Nucleotide-binding</keyword>
<evidence type="ECO:0000256" key="15">
    <source>
        <dbReference type="ARBA" id="ARBA00077278"/>
    </source>
</evidence>
<feature type="region of interest" description="Disordered" evidence="16">
    <location>
        <begin position="232"/>
        <end position="401"/>
    </location>
</feature>
<evidence type="ECO:0000259" key="18">
    <source>
        <dbReference type="PROSITE" id="PS51720"/>
    </source>
</evidence>
<dbReference type="Gene3D" id="3.40.50.300">
    <property type="entry name" value="P-loop containing nucleotide triphosphate hydrolases"/>
    <property type="match status" value="1"/>
</dbReference>
<reference evidence="19" key="2">
    <citation type="submission" date="2025-09" db="UniProtKB">
        <authorList>
            <consortium name="Ensembl"/>
        </authorList>
    </citation>
    <scope>IDENTIFICATION</scope>
</reference>
<evidence type="ECO:0000256" key="2">
    <source>
        <dbReference type="ARBA" id="ARBA00004240"/>
    </source>
</evidence>
<dbReference type="AlphaFoldDB" id="A0A8C7JRP2"/>
<accession>A0A8C7JRP2</accession>
<dbReference type="CDD" id="cd01852">
    <property type="entry name" value="AIG1"/>
    <property type="match status" value="1"/>
</dbReference>
<keyword evidence="10" id="KW-0333">Golgi apparatus</keyword>
<evidence type="ECO:0000256" key="12">
    <source>
        <dbReference type="ARBA" id="ARBA00023134"/>
    </source>
</evidence>
<protein>
    <recommendedName>
        <fullName evidence="14">GTPase IMAP family member 8</fullName>
    </recommendedName>
    <alternativeName>
        <fullName evidence="15">Immune-associated nucleotide-binding protein 9</fullName>
    </alternativeName>
</protein>
<evidence type="ECO:0000256" key="11">
    <source>
        <dbReference type="ARBA" id="ARBA00023128"/>
    </source>
</evidence>
<keyword evidence="6" id="KW-0963">Cytoplasm</keyword>
<feature type="domain" description="AIG1-type G" evidence="18">
    <location>
        <begin position="9"/>
        <end position="203"/>
    </location>
</feature>
<reference evidence="19" key="1">
    <citation type="submission" date="2025-08" db="UniProtKB">
        <authorList>
            <consortium name="Ensembl"/>
        </authorList>
    </citation>
    <scope>IDENTIFICATION</scope>
</reference>
<dbReference type="Ensembl" id="ENSOKIT00005098984.1">
    <property type="protein sequence ID" value="ENSOKIP00005092658.1"/>
    <property type="gene ID" value="ENSOKIG00005040394.1"/>
</dbReference>
<feature type="transmembrane region" description="Helical" evidence="17">
    <location>
        <begin position="405"/>
        <end position="425"/>
    </location>
</feature>
<dbReference type="GO" id="GO:0005829">
    <property type="term" value="C:cytosol"/>
    <property type="evidence" value="ECO:0007669"/>
    <property type="project" value="UniProtKB-SubCell"/>
</dbReference>
<sequence>MSATCSKDSTNMRIVLLGTPGAGKSATGNTILGREVFREETGAGKSVLGEREVEGRSITVIDTPGIYSTTLTEEQLNEEIKRCISLSSPGPHVFLLVIRLETFTQEDRDALSWIQKNFGEEALSYTMVLFTGREKLTRKQWDDFERTETTKQPISVCGERYYALNSKPEVYTTQVTELLRKIEEMVERNGGGHYLEERYQEAQRKIREEQEREKKIEERKREEEKREEQKREEQKREEEKREEQKREEEKREEEKREEQKREEEKKIEERKREEEKREEQKREEEKREEEKREEEKREEQKREEEKKIEERKREEEKREEQKREEEKKIEERKREEQKREEEKREEEKREEQKREEQKREEEKREEEKREEQKREEQKREEQKREEEKREEEKREKNKREEQKELLLLATVTGGLALLAAVFFLAKQ</sequence>
<keyword evidence="11" id="KW-0496">Mitochondrion</keyword>
<comment type="similarity">
    <text evidence="5">Belongs to the TRAFAC class TrmE-Era-EngA-EngB-Septin-like GTPase superfamily. AIG1/Toc34/Toc159-like paraseptin GTPase family. IAN subfamily.</text>
</comment>
<comment type="subcellular location">
    <subcellularLocation>
        <location evidence="3">Cytoplasm</location>
        <location evidence="3">Cytosol</location>
    </subcellularLocation>
    <subcellularLocation>
        <location evidence="2">Endoplasmic reticulum</location>
    </subcellularLocation>
    <subcellularLocation>
        <location evidence="4">Golgi apparatus</location>
    </subcellularLocation>
    <subcellularLocation>
        <location evidence="1">Mitochondrion</location>
    </subcellularLocation>
</comment>
<dbReference type="GO" id="GO:0005739">
    <property type="term" value="C:mitochondrion"/>
    <property type="evidence" value="ECO:0007669"/>
    <property type="project" value="UniProtKB-SubCell"/>
</dbReference>
<evidence type="ECO:0000256" key="4">
    <source>
        <dbReference type="ARBA" id="ARBA00004555"/>
    </source>
</evidence>
<name>A0A8C7JRP2_ONCKI</name>
<dbReference type="PANTHER" id="PTHR10903:SF188">
    <property type="entry name" value="GTPASE IMAP FAMILY MEMBER 2-LIKE-RELATED"/>
    <property type="match status" value="1"/>
</dbReference>
<keyword evidence="9" id="KW-0256">Endoplasmic reticulum</keyword>
<evidence type="ECO:0000256" key="16">
    <source>
        <dbReference type="SAM" id="MobiDB-lite"/>
    </source>
</evidence>
<evidence type="ECO:0000256" key="3">
    <source>
        <dbReference type="ARBA" id="ARBA00004514"/>
    </source>
</evidence>
<dbReference type="FunFam" id="3.40.50.300:FF:000536">
    <property type="entry name" value="GTPase IMAP family member 8"/>
    <property type="match status" value="1"/>
</dbReference>
<evidence type="ECO:0000256" key="9">
    <source>
        <dbReference type="ARBA" id="ARBA00022824"/>
    </source>
</evidence>